<evidence type="ECO:0000313" key="2">
    <source>
        <dbReference type="EMBL" id="KAL0411117.1"/>
    </source>
</evidence>
<feature type="region of interest" description="Disordered" evidence="1">
    <location>
        <begin position="1"/>
        <end position="22"/>
    </location>
</feature>
<evidence type="ECO:0000256" key="1">
    <source>
        <dbReference type="SAM" id="MobiDB-lite"/>
    </source>
</evidence>
<dbReference type="EMBL" id="JACGWN010000013">
    <property type="protein sequence ID" value="KAL0411117.1"/>
    <property type="molecule type" value="Genomic_DNA"/>
</dbReference>
<name>A0AAW2U2Q0_9LAMI</name>
<dbReference type="AlphaFoldDB" id="A0AAW2U2Q0"/>
<sequence length="75" mass="7870">MAALKSGTEKQKAINSQAEDTQALQVVLGVPLATANCRVRGSSDPPTELMDPAPNSTSSNTSSRRLSPALLETMQ</sequence>
<comment type="caution">
    <text evidence="2">The sequence shown here is derived from an EMBL/GenBank/DDBJ whole genome shotgun (WGS) entry which is preliminary data.</text>
</comment>
<reference evidence="2" key="2">
    <citation type="journal article" date="2024" name="Plant">
        <title>Genomic evolution and insights into agronomic trait innovations of Sesamum species.</title>
        <authorList>
            <person name="Miao H."/>
            <person name="Wang L."/>
            <person name="Qu L."/>
            <person name="Liu H."/>
            <person name="Sun Y."/>
            <person name="Le M."/>
            <person name="Wang Q."/>
            <person name="Wei S."/>
            <person name="Zheng Y."/>
            <person name="Lin W."/>
            <person name="Duan Y."/>
            <person name="Cao H."/>
            <person name="Xiong S."/>
            <person name="Wang X."/>
            <person name="Wei L."/>
            <person name="Li C."/>
            <person name="Ma Q."/>
            <person name="Ju M."/>
            <person name="Zhao R."/>
            <person name="Li G."/>
            <person name="Mu C."/>
            <person name="Tian Q."/>
            <person name="Mei H."/>
            <person name="Zhang T."/>
            <person name="Gao T."/>
            <person name="Zhang H."/>
        </authorList>
    </citation>
    <scope>NUCLEOTIDE SEQUENCE</scope>
    <source>
        <strain evidence="2">KEN1</strain>
    </source>
</reference>
<feature type="compositionally biased region" description="Low complexity" evidence="1">
    <location>
        <begin position="53"/>
        <end position="69"/>
    </location>
</feature>
<gene>
    <name evidence="2" type="ORF">Slati_3701400</name>
</gene>
<organism evidence="2">
    <name type="scientific">Sesamum latifolium</name>
    <dbReference type="NCBI Taxonomy" id="2727402"/>
    <lineage>
        <taxon>Eukaryota</taxon>
        <taxon>Viridiplantae</taxon>
        <taxon>Streptophyta</taxon>
        <taxon>Embryophyta</taxon>
        <taxon>Tracheophyta</taxon>
        <taxon>Spermatophyta</taxon>
        <taxon>Magnoliopsida</taxon>
        <taxon>eudicotyledons</taxon>
        <taxon>Gunneridae</taxon>
        <taxon>Pentapetalae</taxon>
        <taxon>asterids</taxon>
        <taxon>lamiids</taxon>
        <taxon>Lamiales</taxon>
        <taxon>Pedaliaceae</taxon>
        <taxon>Sesamum</taxon>
    </lineage>
</organism>
<feature type="compositionally biased region" description="Polar residues" evidence="1">
    <location>
        <begin position="13"/>
        <end position="22"/>
    </location>
</feature>
<accession>A0AAW2U2Q0</accession>
<proteinExistence type="predicted"/>
<reference evidence="2" key="1">
    <citation type="submission" date="2020-06" db="EMBL/GenBank/DDBJ databases">
        <authorList>
            <person name="Li T."/>
            <person name="Hu X."/>
            <person name="Zhang T."/>
            <person name="Song X."/>
            <person name="Zhang H."/>
            <person name="Dai N."/>
            <person name="Sheng W."/>
            <person name="Hou X."/>
            <person name="Wei L."/>
        </authorList>
    </citation>
    <scope>NUCLEOTIDE SEQUENCE</scope>
    <source>
        <strain evidence="2">KEN1</strain>
        <tissue evidence="2">Leaf</tissue>
    </source>
</reference>
<feature type="region of interest" description="Disordered" evidence="1">
    <location>
        <begin position="38"/>
        <end position="75"/>
    </location>
</feature>
<protein>
    <submittedName>
        <fullName evidence="2">Uncharacterized protein</fullName>
    </submittedName>
</protein>